<sequence length="87" mass="10108">QNLRAESIAALESVDYVAINRWPTAEETLRLLLPNYYVKGQEFEKLQDKTGKIQKEVEVVKEIKAEMRFTHEIVFSSSKLIKEHFPG</sequence>
<dbReference type="InterPro" id="IPR014729">
    <property type="entry name" value="Rossmann-like_a/b/a_fold"/>
</dbReference>
<proteinExistence type="predicted"/>
<dbReference type="Gene3D" id="3.40.50.620">
    <property type="entry name" value="HUPs"/>
    <property type="match status" value="1"/>
</dbReference>
<protein>
    <submittedName>
        <fullName evidence="1">Uncharacterized protein</fullName>
    </submittedName>
</protein>
<organism evidence="1">
    <name type="scientific">marine metagenome</name>
    <dbReference type="NCBI Taxonomy" id="408172"/>
    <lineage>
        <taxon>unclassified sequences</taxon>
        <taxon>metagenomes</taxon>
        <taxon>ecological metagenomes</taxon>
    </lineage>
</organism>
<reference evidence="1" key="1">
    <citation type="submission" date="2018-05" db="EMBL/GenBank/DDBJ databases">
        <authorList>
            <person name="Lanie J.A."/>
            <person name="Ng W.-L."/>
            <person name="Kazmierczak K.M."/>
            <person name="Andrzejewski T.M."/>
            <person name="Davidsen T.M."/>
            <person name="Wayne K.J."/>
            <person name="Tettelin H."/>
            <person name="Glass J.I."/>
            <person name="Rusch D."/>
            <person name="Podicherti R."/>
            <person name="Tsui H.-C.T."/>
            <person name="Winkler M.E."/>
        </authorList>
    </citation>
    <scope>NUCLEOTIDE SEQUENCE</scope>
</reference>
<dbReference type="EMBL" id="UINC01221348">
    <property type="protein sequence ID" value="SVE49650.1"/>
    <property type="molecule type" value="Genomic_DNA"/>
</dbReference>
<feature type="non-terminal residue" evidence="1">
    <location>
        <position position="1"/>
    </location>
</feature>
<evidence type="ECO:0000313" key="1">
    <source>
        <dbReference type="EMBL" id="SVE49650.1"/>
    </source>
</evidence>
<dbReference type="AlphaFoldDB" id="A0A383DZN4"/>
<gene>
    <name evidence="1" type="ORF">METZ01_LOCUS502504</name>
</gene>
<accession>A0A383DZN4</accession>
<name>A0A383DZN4_9ZZZZ</name>